<organism evidence="1 2">
    <name type="scientific">Cucumis sativus</name>
    <name type="common">Cucumber</name>
    <dbReference type="NCBI Taxonomy" id="3659"/>
    <lineage>
        <taxon>Eukaryota</taxon>
        <taxon>Viridiplantae</taxon>
        <taxon>Streptophyta</taxon>
        <taxon>Embryophyta</taxon>
        <taxon>Tracheophyta</taxon>
        <taxon>Spermatophyta</taxon>
        <taxon>Magnoliopsida</taxon>
        <taxon>eudicotyledons</taxon>
        <taxon>Gunneridae</taxon>
        <taxon>Pentapetalae</taxon>
        <taxon>rosids</taxon>
        <taxon>fabids</taxon>
        <taxon>Cucurbitales</taxon>
        <taxon>Cucurbitaceae</taxon>
        <taxon>Benincaseae</taxon>
        <taxon>Cucumis</taxon>
    </lineage>
</organism>
<proteinExistence type="predicted"/>
<sequence length="78" mass="9024">MNGRDRRKKKLILKGFGSCFRGDEEADGDFDGEKERAYIHARRNVAIAIDVSRFLNILSHDRNLKNMFLSIMVIVIKI</sequence>
<reference evidence="1 2" key="3">
    <citation type="journal article" date="2010" name="BMC Genomics">
        <title>Transcriptome sequencing and comparative analysis of cucumber flowers with different sex types.</title>
        <authorList>
            <person name="Guo S."/>
            <person name="Zheng Y."/>
            <person name="Joung J.G."/>
            <person name="Liu S."/>
            <person name="Zhang Z."/>
            <person name="Crasta O.R."/>
            <person name="Sobral B.W."/>
            <person name="Xu Y."/>
            <person name="Huang S."/>
            <person name="Fei Z."/>
        </authorList>
    </citation>
    <scope>NUCLEOTIDE SEQUENCE [LARGE SCALE GENOMIC DNA]</scope>
    <source>
        <strain evidence="2">cv. 9930</strain>
    </source>
</reference>
<reference evidence="1 2" key="2">
    <citation type="journal article" date="2009" name="PLoS ONE">
        <title>An integrated genetic and cytogenetic map of the cucumber genome.</title>
        <authorList>
            <person name="Ren Y."/>
            <person name="Zhang Z."/>
            <person name="Liu J."/>
            <person name="Staub J.E."/>
            <person name="Han Y."/>
            <person name="Cheng Z."/>
            <person name="Li X."/>
            <person name="Lu J."/>
            <person name="Miao H."/>
            <person name="Kang H."/>
            <person name="Xie B."/>
            <person name="Gu X."/>
            <person name="Wang X."/>
            <person name="Du Y."/>
            <person name="Jin W."/>
            <person name="Huang S."/>
        </authorList>
    </citation>
    <scope>NUCLEOTIDE SEQUENCE [LARGE SCALE GENOMIC DNA]</scope>
    <source>
        <strain evidence="2">cv. 9930</strain>
    </source>
</reference>
<protein>
    <submittedName>
        <fullName evidence="1">Uncharacterized protein</fullName>
    </submittedName>
</protein>
<reference evidence="1 2" key="4">
    <citation type="journal article" date="2011" name="BMC Genomics">
        <title>RNA-Seq improves annotation of protein-coding genes in the cucumber genome.</title>
        <authorList>
            <person name="Li Z."/>
            <person name="Zhang Z."/>
            <person name="Yan P."/>
            <person name="Huang S."/>
            <person name="Fei Z."/>
            <person name="Lin K."/>
        </authorList>
    </citation>
    <scope>NUCLEOTIDE SEQUENCE [LARGE SCALE GENOMIC DNA]</scope>
    <source>
        <strain evidence="2">cv. 9930</strain>
    </source>
</reference>
<accession>A0A0A0LK53</accession>
<evidence type="ECO:0000313" key="2">
    <source>
        <dbReference type="Proteomes" id="UP000029981"/>
    </source>
</evidence>
<dbReference type="Proteomes" id="UP000029981">
    <property type="component" value="Chromosome 2"/>
</dbReference>
<gene>
    <name evidence="1" type="ORF">Csa_2G310380</name>
</gene>
<dbReference type="Gramene" id="KGN62178">
    <property type="protein sequence ID" value="KGN62178"/>
    <property type="gene ID" value="Csa_2G310380"/>
</dbReference>
<dbReference type="AlphaFoldDB" id="A0A0A0LK53"/>
<keyword evidence="2" id="KW-1185">Reference proteome</keyword>
<reference evidence="1 2" key="1">
    <citation type="journal article" date="2009" name="Nat. Genet.">
        <title>The genome of the cucumber, Cucumis sativus L.</title>
        <authorList>
            <person name="Huang S."/>
            <person name="Li R."/>
            <person name="Zhang Z."/>
            <person name="Li L."/>
            <person name="Gu X."/>
            <person name="Fan W."/>
            <person name="Lucas W.J."/>
            <person name="Wang X."/>
            <person name="Xie B."/>
            <person name="Ni P."/>
            <person name="Ren Y."/>
            <person name="Zhu H."/>
            <person name="Li J."/>
            <person name="Lin K."/>
            <person name="Jin W."/>
            <person name="Fei Z."/>
            <person name="Li G."/>
            <person name="Staub J."/>
            <person name="Kilian A."/>
            <person name="van der Vossen E.A."/>
            <person name="Wu Y."/>
            <person name="Guo J."/>
            <person name="He J."/>
            <person name="Jia Z."/>
            <person name="Ren Y."/>
            <person name="Tian G."/>
            <person name="Lu Y."/>
            <person name="Ruan J."/>
            <person name="Qian W."/>
            <person name="Wang M."/>
            <person name="Huang Q."/>
            <person name="Li B."/>
            <person name="Xuan Z."/>
            <person name="Cao J."/>
            <person name="Asan"/>
            <person name="Wu Z."/>
            <person name="Zhang J."/>
            <person name="Cai Q."/>
            <person name="Bai Y."/>
            <person name="Zhao B."/>
            <person name="Han Y."/>
            <person name="Li Y."/>
            <person name="Li X."/>
            <person name="Wang S."/>
            <person name="Shi Q."/>
            <person name="Liu S."/>
            <person name="Cho W.K."/>
            <person name="Kim J.Y."/>
            <person name="Xu Y."/>
            <person name="Heller-Uszynska K."/>
            <person name="Miao H."/>
            <person name="Cheng Z."/>
            <person name="Zhang S."/>
            <person name="Wu J."/>
            <person name="Yang Y."/>
            <person name="Kang H."/>
            <person name="Li M."/>
            <person name="Liang H."/>
            <person name="Ren X."/>
            <person name="Shi Z."/>
            <person name="Wen M."/>
            <person name="Jian M."/>
            <person name="Yang H."/>
            <person name="Zhang G."/>
            <person name="Yang Z."/>
            <person name="Chen R."/>
            <person name="Liu S."/>
            <person name="Li J."/>
            <person name="Ma L."/>
            <person name="Liu H."/>
            <person name="Zhou Y."/>
            <person name="Zhao J."/>
            <person name="Fang X."/>
            <person name="Li G."/>
            <person name="Fang L."/>
            <person name="Li Y."/>
            <person name="Liu D."/>
            <person name="Zheng H."/>
            <person name="Zhang Y."/>
            <person name="Qin N."/>
            <person name="Li Z."/>
            <person name="Yang G."/>
            <person name="Yang S."/>
            <person name="Bolund L."/>
            <person name="Kristiansen K."/>
            <person name="Zheng H."/>
            <person name="Li S."/>
            <person name="Zhang X."/>
            <person name="Yang H."/>
            <person name="Wang J."/>
            <person name="Sun R."/>
            <person name="Zhang B."/>
            <person name="Jiang S."/>
            <person name="Wang J."/>
            <person name="Du Y."/>
            <person name="Li S."/>
        </authorList>
    </citation>
    <scope>NUCLEOTIDE SEQUENCE [LARGE SCALE GENOMIC DNA]</scope>
    <source>
        <strain evidence="2">cv. 9930</strain>
    </source>
</reference>
<evidence type="ECO:0000313" key="1">
    <source>
        <dbReference type="EMBL" id="KGN62178.1"/>
    </source>
</evidence>
<dbReference type="EMBL" id="CM002923">
    <property type="protein sequence ID" value="KGN62178.1"/>
    <property type="molecule type" value="Genomic_DNA"/>
</dbReference>
<name>A0A0A0LK53_CUCSA</name>